<accession>A0A844G1T1</accession>
<gene>
    <name evidence="3" type="ORF">FYJ85_07315</name>
</gene>
<evidence type="ECO:0000313" key="4">
    <source>
        <dbReference type="Proteomes" id="UP000435649"/>
    </source>
</evidence>
<dbReference type="SUPFAM" id="SSF53756">
    <property type="entry name" value="UDP-Glycosyltransferase/glycogen phosphorylase"/>
    <property type="match status" value="1"/>
</dbReference>
<evidence type="ECO:0000256" key="2">
    <source>
        <dbReference type="ARBA" id="ARBA00022679"/>
    </source>
</evidence>
<evidence type="ECO:0000313" key="3">
    <source>
        <dbReference type="EMBL" id="MST96855.1"/>
    </source>
</evidence>
<dbReference type="CDD" id="cd03789">
    <property type="entry name" value="GT9_LPS_heptosyltransferase"/>
    <property type="match status" value="1"/>
</dbReference>
<sequence length="354" mass="39666">MLIFFSGSIGDTLICLPFLRELRRRNPGETIALLHDDAQTGCRELLENSGYIDVFLTYHAESGPAGKIRLFFRLFRLLRPYRFRKLVYLLRTQRGLSFRLRRDMAFFGLLGIREFVGIHRLFELPEPSENGALPMVPHHYDLLAERLKADGIIPMADSDAVFPLSFTPEEQEKAAGWSRRLRKAAGHRRPIAVGIGGNKAVCRWPLEYYAEVLRSLIAEDNIFPVFFGGKADGERIASLCSELLCGASASSFGSLSLRECVGAMRSCAWYLGNDTGTLHMAVAAELKCVAVYSAHNYRGLWYPYGDGHRVLRSSVPCEVCFRQECGFGNPPPCLLDIKPAAVLKECRALNGEIR</sequence>
<dbReference type="GO" id="GO:0008713">
    <property type="term" value="F:ADP-heptose-lipopolysaccharide heptosyltransferase activity"/>
    <property type="evidence" value="ECO:0007669"/>
    <property type="project" value="TreeGrafter"/>
</dbReference>
<dbReference type="InterPro" id="IPR002201">
    <property type="entry name" value="Glyco_trans_9"/>
</dbReference>
<evidence type="ECO:0000256" key="1">
    <source>
        <dbReference type="ARBA" id="ARBA00022676"/>
    </source>
</evidence>
<keyword evidence="2 3" id="KW-0808">Transferase</keyword>
<organism evidence="3 4">
    <name type="scientific">Victivallis lenta</name>
    <dbReference type="NCBI Taxonomy" id="2606640"/>
    <lineage>
        <taxon>Bacteria</taxon>
        <taxon>Pseudomonadati</taxon>
        <taxon>Lentisphaerota</taxon>
        <taxon>Lentisphaeria</taxon>
        <taxon>Victivallales</taxon>
        <taxon>Victivallaceae</taxon>
        <taxon>Victivallis</taxon>
    </lineage>
</organism>
<protein>
    <submittedName>
        <fullName evidence="3">Glycosyltransferase family 9 protein</fullName>
    </submittedName>
</protein>
<keyword evidence="1" id="KW-0328">Glycosyltransferase</keyword>
<dbReference type="RefSeq" id="WP_154417623.1">
    <property type="nucleotide sequence ID" value="NZ_CALXOB010000030.1"/>
</dbReference>
<dbReference type="GO" id="GO:0009244">
    <property type="term" value="P:lipopolysaccharide core region biosynthetic process"/>
    <property type="evidence" value="ECO:0007669"/>
    <property type="project" value="TreeGrafter"/>
</dbReference>
<keyword evidence="4" id="KW-1185">Reference proteome</keyword>
<dbReference type="PANTHER" id="PTHR30160">
    <property type="entry name" value="TETRAACYLDISACCHARIDE 4'-KINASE-RELATED"/>
    <property type="match status" value="1"/>
</dbReference>
<name>A0A844G1T1_9BACT</name>
<dbReference type="InterPro" id="IPR051199">
    <property type="entry name" value="LPS_LOS_Heptosyltrfase"/>
</dbReference>
<comment type="caution">
    <text evidence="3">The sequence shown here is derived from an EMBL/GenBank/DDBJ whole genome shotgun (WGS) entry which is preliminary data.</text>
</comment>
<proteinExistence type="predicted"/>
<dbReference type="AlphaFoldDB" id="A0A844G1T1"/>
<dbReference type="Gene3D" id="3.40.50.2000">
    <property type="entry name" value="Glycogen Phosphorylase B"/>
    <property type="match status" value="2"/>
</dbReference>
<reference evidence="3 4" key="1">
    <citation type="submission" date="2019-08" db="EMBL/GenBank/DDBJ databases">
        <title>In-depth cultivation of the pig gut microbiome towards novel bacterial diversity and tailored functional studies.</title>
        <authorList>
            <person name="Wylensek D."/>
            <person name="Hitch T.C.A."/>
            <person name="Clavel T."/>
        </authorList>
    </citation>
    <scope>NUCLEOTIDE SEQUENCE [LARGE SCALE GENOMIC DNA]</scope>
    <source>
        <strain evidence="3 4">BBE-744-WT-12</strain>
    </source>
</reference>
<dbReference type="Proteomes" id="UP000435649">
    <property type="component" value="Unassembled WGS sequence"/>
</dbReference>
<dbReference type="GO" id="GO:0005829">
    <property type="term" value="C:cytosol"/>
    <property type="evidence" value="ECO:0007669"/>
    <property type="project" value="TreeGrafter"/>
</dbReference>
<dbReference type="EMBL" id="VUNS01000006">
    <property type="protein sequence ID" value="MST96855.1"/>
    <property type="molecule type" value="Genomic_DNA"/>
</dbReference>
<dbReference type="Pfam" id="PF01075">
    <property type="entry name" value="Glyco_transf_9"/>
    <property type="match status" value="1"/>
</dbReference>